<reference evidence="1 2" key="1">
    <citation type="submission" date="2018-06" db="EMBL/GenBank/DDBJ databases">
        <title>Noncontiguous genome sequence of Ruminococcaceae bacterium ASD2818.</title>
        <authorList>
            <person name="Chaplin A.V."/>
            <person name="Sokolova S.R."/>
            <person name="Kochetkova T.O."/>
            <person name="Goltsov A.Y."/>
            <person name="Trofimov D.Y."/>
            <person name="Efimov B.A."/>
        </authorList>
    </citation>
    <scope>NUCLEOTIDE SEQUENCE [LARGE SCALE GENOMIC DNA]</scope>
    <source>
        <strain evidence="1 2">ASD2818</strain>
    </source>
</reference>
<protein>
    <submittedName>
        <fullName evidence="1">Uncharacterized protein</fullName>
    </submittedName>
</protein>
<comment type="caution">
    <text evidence="1">The sequence shown here is derived from an EMBL/GenBank/DDBJ whole genome shotgun (WGS) entry which is preliminary data.</text>
</comment>
<dbReference type="RefSeq" id="WP_112333845.1">
    <property type="nucleotide sequence ID" value="NZ_QLYR01000039.1"/>
</dbReference>
<dbReference type="EMBL" id="QLYR01000039">
    <property type="protein sequence ID" value="RAQ21724.1"/>
    <property type="molecule type" value="Genomic_DNA"/>
</dbReference>
<dbReference type="AlphaFoldDB" id="A0A328U858"/>
<organism evidence="1 2">
    <name type="scientific">Hydrogeniiclostridium mannosilyticum</name>
    <dbReference type="NCBI Taxonomy" id="2764322"/>
    <lineage>
        <taxon>Bacteria</taxon>
        <taxon>Bacillati</taxon>
        <taxon>Bacillota</taxon>
        <taxon>Clostridia</taxon>
        <taxon>Eubacteriales</taxon>
        <taxon>Acutalibacteraceae</taxon>
        <taxon>Hydrogeniiclostridium</taxon>
    </lineage>
</organism>
<keyword evidence="2" id="KW-1185">Reference proteome</keyword>
<evidence type="ECO:0000313" key="2">
    <source>
        <dbReference type="Proteomes" id="UP000249377"/>
    </source>
</evidence>
<name>A0A328U858_9FIRM</name>
<accession>A0A328U858</accession>
<evidence type="ECO:0000313" key="1">
    <source>
        <dbReference type="EMBL" id="RAQ21724.1"/>
    </source>
</evidence>
<gene>
    <name evidence="1" type="ORF">DPQ25_14345</name>
</gene>
<proteinExistence type="predicted"/>
<sequence length="84" mass="9763">MYEEITLQDLDRDKVNVMRQKYIELEGTSYPIGDIFRRSYANSANGRKQVQEEIAEPYFSAVMAVWGEEPTVFPEEPEIIETEA</sequence>
<dbReference type="Proteomes" id="UP000249377">
    <property type="component" value="Unassembled WGS sequence"/>
</dbReference>